<evidence type="ECO:0000313" key="9">
    <source>
        <dbReference type="EMBL" id="MBD3690021.1"/>
    </source>
</evidence>
<comment type="similarity">
    <text evidence="2">Belongs to the binding-protein-dependent transport system permease family. FecCD subfamily.</text>
</comment>
<feature type="transmembrane region" description="Helical" evidence="8">
    <location>
        <begin position="44"/>
        <end position="64"/>
    </location>
</feature>
<keyword evidence="4" id="KW-1003">Cell membrane</keyword>
<dbReference type="Gene3D" id="1.10.3470.10">
    <property type="entry name" value="ABC transporter involved in vitamin B12 uptake, BtuC"/>
    <property type="match status" value="1"/>
</dbReference>
<dbReference type="InterPro" id="IPR037294">
    <property type="entry name" value="ABC_BtuC-like"/>
</dbReference>
<feature type="transmembrane region" description="Helical" evidence="8">
    <location>
        <begin position="106"/>
        <end position="128"/>
    </location>
</feature>
<dbReference type="PROSITE" id="PS51257">
    <property type="entry name" value="PROKAR_LIPOPROTEIN"/>
    <property type="match status" value="1"/>
</dbReference>
<gene>
    <name evidence="9" type="ORF">H8R10_07265</name>
</gene>
<reference evidence="9 10" key="1">
    <citation type="submission" date="2020-08" db="EMBL/GenBank/DDBJ databases">
        <title>Winkia gen. nov., sp. nov., isolated from faeces of the Anser albifrons in China.</title>
        <authorList>
            <person name="Liu Q."/>
        </authorList>
    </citation>
    <scope>NUCLEOTIDE SEQUENCE [LARGE SCALE GENOMIC DNA]</scope>
    <source>
        <strain evidence="9 10">C62</strain>
    </source>
</reference>
<dbReference type="Pfam" id="PF01032">
    <property type="entry name" value="FecCD"/>
    <property type="match status" value="1"/>
</dbReference>
<feature type="transmembrane region" description="Helical" evidence="8">
    <location>
        <begin position="135"/>
        <end position="159"/>
    </location>
</feature>
<evidence type="ECO:0000256" key="8">
    <source>
        <dbReference type="SAM" id="Phobius"/>
    </source>
</evidence>
<dbReference type="Proteomes" id="UP000627538">
    <property type="component" value="Unassembled WGS sequence"/>
</dbReference>
<protein>
    <submittedName>
        <fullName evidence="9">Iron chelate uptake ABC transporter family permease subunit</fullName>
    </submittedName>
</protein>
<dbReference type="GO" id="GO:0033214">
    <property type="term" value="P:siderophore-iron import into cell"/>
    <property type="evidence" value="ECO:0007669"/>
    <property type="project" value="TreeGrafter"/>
</dbReference>
<evidence type="ECO:0000256" key="1">
    <source>
        <dbReference type="ARBA" id="ARBA00004651"/>
    </source>
</evidence>
<dbReference type="AlphaFoldDB" id="A0A8I0KP61"/>
<organism evidence="9 10">
    <name type="scientific">Nanchangia anserum</name>
    <dbReference type="NCBI Taxonomy" id="2692125"/>
    <lineage>
        <taxon>Bacteria</taxon>
        <taxon>Bacillati</taxon>
        <taxon>Actinomycetota</taxon>
        <taxon>Actinomycetes</taxon>
        <taxon>Actinomycetales</taxon>
        <taxon>Actinomycetaceae</taxon>
        <taxon>Nanchangia</taxon>
    </lineage>
</organism>
<sequence>MLRQRRREVRRGLVVTGILAVACIGAFALWAPPAAWQIIAPLRIPRLIGLVVVSFALPTATVVFQQVTRNRILSPSVMGFDAMYSLVATGLVFVAGSAAVNRIPSLGLFLLQAGVQTLLALGLFALVLTRTRASIHLLVLVGIVIGTMLRSFTAMLALVMDPNEYLSVQDHTMASFTVIDSRSLVVTCVVTLASLAIIWWRAPVWDVLALGPDLAISLGLNYRRECRGALVISSVLVACATALVGPLMFFGLLVVNIAVFALSSTRLRTLLLGSCLIGVIVLVGGQALLEHAFSHATVLPVILELVGGIVLLTMIVKESRR</sequence>
<feature type="transmembrane region" description="Helical" evidence="8">
    <location>
        <begin position="76"/>
        <end position="100"/>
    </location>
</feature>
<name>A0A8I0KP61_9ACTO</name>
<feature type="transmembrane region" description="Helical" evidence="8">
    <location>
        <begin position="12"/>
        <end position="32"/>
    </location>
</feature>
<evidence type="ECO:0000256" key="6">
    <source>
        <dbReference type="ARBA" id="ARBA00022989"/>
    </source>
</evidence>
<feature type="transmembrane region" description="Helical" evidence="8">
    <location>
        <begin position="295"/>
        <end position="316"/>
    </location>
</feature>
<accession>A0A8I0KP61</accession>
<evidence type="ECO:0000256" key="2">
    <source>
        <dbReference type="ARBA" id="ARBA00007935"/>
    </source>
</evidence>
<keyword evidence="7 8" id="KW-0472">Membrane</keyword>
<dbReference type="PANTHER" id="PTHR30472">
    <property type="entry name" value="FERRIC ENTEROBACTIN TRANSPORT SYSTEM PERMEASE PROTEIN"/>
    <property type="match status" value="1"/>
</dbReference>
<evidence type="ECO:0000256" key="4">
    <source>
        <dbReference type="ARBA" id="ARBA00022475"/>
    </source>
</evidence>
<evidence type="ECO:0000313" key="10">
    <source>
        <dbReference type="Proteomes" id="UP000627538"/>
    </source>
</evidence>
<evidence type="ECO:0000256" key="7">
    <source>
        <dbReference type="ARBA" id="ARBA00023136"/>
    </source>
</evidence>
<keyword evidence="3" id="KW-0813">Transport</keyword>
<comment type="subcellular location">
    <subcellularLocation>
        <location evidence="1">Cell membrane</location>
        <topology evidence="1">Multi-pass membrane protein</topology>
    </subcellularLocation>
</comment>
<keyword evidence="5 8" id="KW-0812">Transmembrane</keyword>
<feature type="transmembrane region" description="Helical" evidence="8">
    <location>
        <begin position="229"/>
        <end position="262"/>
    </location>
</feature>
<keyword evidence="10" id="KW-1185">Reference proteome</keyword>
<dbReference type="GO" id="GO:0022857">
    <property type="term" value="F:transmembrane transporter activity"/>
    <property type="evidence" value="ECO:0007669"/>
    <property type="project" value="InterPro"/>
</dbReference>
<comment type="caution">
    <text evidence="9">The sequence shown here is derived from an EMBL/GenBank/DDBJ whole genome shotgun (WGS) entry which is preliminary data.</text>
</comment>
<evidence type="ECO:0000256" key="5">
    <source>
        <dbReference type="ARBA" id="ARBA00022692"/>
    </source>
</evidence>
<keyword evidence="6 8" id="KW-1133">Transmembrane helix</keyword>
<dbReference type="GO" id="GO:0005886">
    <property type="term" value="C:plasma membrane"/>
    <property type="evidence" value="ECO:0007669"/>
    <property type="project" value="UniProtKB-SubCell"/>
</dbReference>
<dbReference type="InterPro" id="IPR000522">
    <property type="entry name" value="ABC_transptr_permease_BtuC"/>
</dbReference>
<dbReference type="PANTHER" id="PTHR30472:SF19">
    <property type="entry name" value="PETROBACTIN IMPORT SYSTEM PERMEASE PROTEIN YCLO"/>
    <property type="match status" value="1"/>
</dbReference>
<proteinExistence type="inferred from homology"/>
<feature type="transmembrane region" description="Helical" evidence="8">
    <location>
        <begin position="269"/>
        <end position="289"/>
    </location>
</feature>
<dbReference type="EMBL" id="JACRUO010000002">
    <property type="protein sequence ID" value="MBD3690021.1"/>
    <property type="molecule type" value="Genomic_DNA"/>
</dbReference>
<evidence type="ECO:0000256" key="3">
    <source>
        <dbReference type="ARBA" id="ARBA00022448"/>
    </source>
</evidence>
<dbReference type="SUPFAM" id="SSF81345">
    <property type="entry name" value="ABC transporter involved in vitamin B12 uptake, BtuC"/>
    <property type="match status" value="1"/>
</dbReference>